<organism evidence="2">
    <name type="scientific">bioreactor metagenome</name>
    <dbReference type="NCBI Taxonomy" id="1076179"/>
    <lineage>
        <taxon>unclassified sequences</taxon>
        <taxon>metagenomes</taxon>
        <taxon>ecological metagenomes</taxon>
    </lineage>
</organism>
<dbReference type="Pfam" id="PF12838">
    <property type="entry name" value="Fer4_7"/>
    <property type="match status" value="1"/>
</dbReference>
<sequence length="73" mass="7710">MVKLEIHPMLCKSCGYCVKFCPKSLLEIGTLRSPRGFLLPVMKDSASCIGCMTCAVACPEAAISITVGGEENG</sequence>
<dbReference type="SUPFAM" id="SSF54862">
    <property type="entry name" value="4Fe-4S ferredoxins"/>
    <property type="match status" value="1"/>
</dbReference>
<protein>
    <recommendedName>
        <fullName evidence="1">4Fe-4S ferredoxin-type domain-containing protein</fullName>
    </recommendedName>
</protein>
<dbReference type="PROSITE" id="PS00198">
    <property type="entry name" value="4FE4S_FER_1"/>
    <property type="match status" value="1"/>
</dbReference>
<name>A0A644Y0Q2_9ZZZZ</name>
<feature type="domain" description="4Fe-4S ferredoxin-type" evidence="1">
    <location>
        <begin position="2"/>
        <end position="31"/>
    </location>
</feature>
<dbReference type="InterPro" id="IPR017900">
    <property type="entry name" value="4Fe4S_Fe_S_CS"/>
</dbReference>
<proteinExistence type="predicted"/>
<accession>A0A644Y0Q2</accession>
<dbReference type="InterPro" id="IPR017896">
    <property type="entry name" value="4Fe4S_Fe-S-bd"/>
</dbReference>
<evidence type="ECO:0000259" key="1">
    <source>
        <dbReference type="PROSITE" id="PS51379"/>
    </source>
</evidence>
<dbReference type="PANTHER" id="PTHR43122:SF1">
    <property type="entry name" value="IRON-SULFUR-BINDING PROTEIN"/>
    <property type="match status" value="1"/>
</dbReference>
<feature type="domain" description="4Fe-4S ferredoxin-type" evidence="1">
    <location>
        <begin position="39"/>
        <end position="68"/>
    </location>
</feature>
<dbReference type="PANTHER" id="PTHR43122">
    <property type="entry name" value="FERREDOXIN SUBUNIT OF PYRUVATE:FLAVODOXIN OXIDOREDUCTASE-RELATED"/>
    <property type="match status" value="1"/>
</dbReference>
<dbReference type="Gene3D" id="3.30.70.20">
    <property type="match status" value="1"/>
</dbReference>
<evidence type="ECO:0000313" key="2">
    <source>
        <dbReference type="EMBL" id="MPM21707.1"/>
    </source>
</evidence>
<dbReference type="PROSITE" id="PS51379">
    <property type="entry name" value="4FE4S_FER_2"/>
    <property type="match status" value="2"/>
</dbReference>
<dbReference type="AlphaFoldDB" id="A0A644Y0Q2"/>
<reference evidence="2" key="1">
    <citation type="submission" date="2019-08" db="EMBL/GenBank/DDBJ databases">
        <authorList>
            <person name="Kucharzyk K."/>
            <person name="Murdoch R.W."/>
            <person name="Higgins S."/>
            <person name="Loffler F."/>
        </authorList>
    </citation>
    <scope>NUCLEOTIDE SEQUENCE</scope>
</reference>
<comment type="caution">
    <text evidence="2">The sequence shown here is derived from an EMBL/GenBank/DDBJ whole genome shotgun (WGS) entry which is preliminary data.</text>
</comment>
<gene>
    <name evidence="2" type="ORF">SDC9_68152</name>
</gene>
<dbReference type="EMBL" id="VSSQ01003649">
    <property type="protein sequence ID" value="MPM21707.1"/>
    <property type="molecule type" value="Genomic_DNA"/>
</dbReference>